<keyword evidence="2" id="KW-1185">Reference proteome</keyword>
<evidence type="ECO:0008006" key="3">
    <source>
        <dbReference type="Google" id="ProtNLM"/>
    </source>
</evidence>
<organism evidence="1 2">
    <name type="scientific">Nitrosomonas eutropha</name>
    <dbReference type="NCBI Taxonomy" id="916"/>
    <lineage>
        <taxon>Bacteria</taxon>
        <taxon>Pseudomonadati</taxon>
        <taxon>Pseudomonadota</taxon>
        <taxon>Betaproteobacteria</taxon>
        <taxon>Nitrosomonadales</taxon>
        <taxon>Nitrosomonadaceae</taxon>
        <taxon>Nitrosomonas</taxon>
    </lineage>
</organism>
<dbReference type="Proteomes" id="UP000247780">
    <property type="component" value="Unassembled WGS sequence"/>
</dbReference>
<dbReference type="EMBL" id="QICQ01000034">
    <property type="protein sequence ID" value="PXV76121.1"/>
    <property type="molecule type" value="Genomic_DNA"/>
</dbReference>
<reference evidence="1 2" key="1">
    <citation type="submission" date="2018-04" db="EMBL/GenBank/DDBJ databases">
        <title>Active sludge and wastewater microbial communities from Klosterneuburg, Austria.</title>
        <authorList>
            <person name="Wagner M."/>
        </authorList>
    </citation>
    <scope>NUCLEOTIDE SEQUENCE [LARGE SCALE GENOMIC DNA]</scope>
    <source>
        <strain evidence="1 2">Nm 57</strain>
    </source>
</reference>
<evidence type="ECO:0000313" key="1">
    <source>
        <dbReference type="EMBL" id="PXV76121.1"/>
    </source>
</evidence>
<dbReference type="RefSeq" id="WP_166484996.1">
    <property type="nucleotide sequence ID" value="NZ_QICQ01000034.1"/>
</dbReference>
<accession>A0ABX5M7I9</accession>
<evidence type="ECO:0000313" key="2">
    <source>
        <dbReference type="Proteomes" id="UP000247780"/>
    </source>
</evidence>
<comment type="caution">
    <text evidence="1">The sequence shown here is derived from an EMBL/GenBank/DDBJ whole genome shotgun (WGS) entry which is preliminary data.</text>
</comment>
<sequence length="46" mass="5490">MRLRQICHFELNRMLDESAILRFRHLLEQHNLAQQGFATVNRQLAA</sequence>
<name>A0ABX5M7I9_9PROT</name>
<protein>
    <recommendedName>
        <fullName evidence="3">Transposase InsH N-terminal domain-containing protein</fullName>
    </recommendedName>
</protein>
<gene>
    <name evidence="1" type="ORF">C8R14_13424</name>
</gene>
<proteinExistence type="predicted"/>